<dbReference type="PANTHER" id="PTHR38432:SF1">
    <property type="entry name" value="TELA-LIKE PROTEIN SAOUHSC_01408"/>
    <property type="match status" value="1"/>
</dbReference>
<protein>
    <submittedName>
        <fullName evidence="4">Uncharacterized protein YaaN involved in tellurite resistance</fullName>
    </submittedName>
</protein>
<accession>A0ABU0AWI1</accession>
<dbReference type="EMBL" id="JAUSTN010000010">
    <property type="protein sequence ID" value="MDQ0275627.1"/>
    <property type="molecule type" value="Genomic_DNA"/>
</dbReference>
<keyword evidence="3" id="KW-0175">Coiled coil</keyword>
<reference evidence="4 5" key="1">
    <citation type="submission" date="2023-07" db="EMBL/GenBank/DDBJ databases">
        <title>Genomic Encyclopedia of Type Strains, Phase IV (KMG-IV): sequencing the most valuable type-strain genomes for metagenomic binning, comparative biology and taxonomic classification.</title>
        <authorList>
            <person name="Goeker M."/>
        </authorList>
    </citation>
    <scope>NUCLEOTIDE SEQUENCE [LARGE SCALE GENOMIC DNA]</scope>
    <source>
        <strain evidence="4 5">DSM 22616</strain>
    </source>
</reference>
<evidence type="ECO:0000313" key="4">
    <source>
        <dbReference type="EMBL" id="MDQ0275627.1"/>
    </source>
</evidence>
<evidence type="ECO:0000256" key="2">
    <source>
        <dbReference type="PIRNR" id="PIRNR026508"/>
    </source>
</evidence>
<evidence type="ECO:0000313" key="5">
    <source>
        <dbReference type="Proteomes" id="UP001236559"/>
    </source>
</evidence>
<dbReference type="PIRSF" id="PIRSF026508">
    <property type="entry name" value="TelA"/>
    <property type="match status" value="1"/>
</dbReference>
<dbReference type="Proteomes" id="UP001236559">
    <property type="component" value="Unassembled WGS sequence"/>
</dbReference>
<dbReference type="RefSeq" id="WP_023054884.1">
    <property type="nucleotide sequence ID" value="NZ_JAUSTN010000010.1"/>
</dbReference>
<dbReference type="InterPro" id="IPR008863">
    <property type="entry name" value="Toxic_anion-R_TelA"/>
</dbReference>
<organism evidence="4 5">
    <name type="scientific">Peptoniphilus koenoeneniae</name>
    <dbReference type="NCBI Taxonomy" id="507751"/>
    <lineage>
        <taxon>Bacteria</taxon>
        <taxon>Bacillati</taxon>
        <taxon>Bacillota</taxon>
        <taxon>Tissierellia</taxon>
        <taxon>Tissierellales</taxon>
        <taxon>Peptoniphilaceae</taxon>
        <taxon>Peptoniphilus</taxon>
    </lineage>
</organism>
<dbReference type="Pfam" id="PF05816">
    <property type="entry name" value="TelA"/>
    <property type="match status" value="1"/>
</dbReference>
<feature type="coiled-coil region" evidence="3">
    <location>
        <begin position="112"/>
        <end position="139"/>
    </location>
</feature>
<sequence>MEREIKLTLDGQTEEVKENKELEKVDLVKLKLSEEEQKQVDEFSKKINLHDTGMILQYGAGAQNKIAGFSEKTLNSVKTKDLGQVGDLLSNVVSELKNFDVDENEKGIKALFKKSVNKVQNLKTKYDKAETNVDKISKVLEDHQVTLMKDIATLDQMYDLNQSYYKELTMYIEAGNEKLKSARNVELPKLKENAANSNLPTDAQEVNDYMSAINRFEKKLHDLDLTRTVSLQMAPQIRMIQASNTVMVEKIQSTIVNTIPLWKSQMVLALSAVHTGQATKAQKEVTNLTNELLRRNADNLKMATVETAKESERSIVDIETLKHTNEQLISALNEVRNIQIEGHKRRQTAQEEMIKLESDLKNSLLEIANKE</sequence>
<dbReference type="PANTHER" id="PTHR38432">
    <property type="entry name" value="TELA-LIKE PROTEIN SAOUHSC_01408"/>
    <property type="match status" value="1"/>
</dbReference>
<gene>
    <name evidence="4" type="ORF">J2S72_001657</name>
</gene>
<keyword evidence="5" id="KW-1185">Reference proteome</keyword>
<comment type="caution">
    <text evidence="4">The sequence shown here is derived from an EMBL/GenBank/DDBJ whole genome shotgun (WGS) entry which is preliminary data.</text>
</comment>
<evidence type="ECO:0000256" key="1">
    <source>
        <dbReference type="ARBA" id="ARBA00005541"/>
    </source>
</evidence>
<feature type="coiled-coil region" evidence="3">
    <location>
        <begin position="318"/>
        <end position="366"/>
    </location>
</feature>
<evidence type="ECO:0000256" key="3">
    <source>
        <dbReference type="SAM" id="Coils"/>
    </source>
</evidence>
<proteinExistence type="inferred from homology"/>
<comment type="similarity">
    <text evidence="1 2">Belongs to the TelA family.</text>
</comment>
<name>A0ABU0AWI1_9FIRM</name>